<sequence>MIHQRDGRRSAELVEEVALRGEPQQPVCMAVVRALSRACGVEPERLDPLYHVVDPEAIDALFVSHDETPRTLAVDFGYRDFDVRVTPDRVTVWRHPED</sequence>
<protein>
    <recommendedName>
        <fullName evidence="1">Halobacterial output domain-containing protein</fullName>
    </recommendedName>
</protein>
<evidence type="ECO:0000313" key="2">
    <source>
        <dbReference type="EMBL" id="SFR60405.1"/>
    </source>
</evidence>
<dbReference type="Proteomes" id="UP000243250">
    <property type="component" value="Unassembled WGS sequence"/>
</dbReference>
<reference evidence="3" key="1">
    <citation type="submission" date="2016-10" db="EMBL/GenBank/DDBJ databases">
        <authorList>
            <person name="Varghese N."/>
            <person name="Submissions S."/>
        </authorList>
    </citation>
    <scope>NUCLEOTIDE SEQUENCE [LARGE SCALE GENOMIC DNA]</scope>
    <source>
        <strain evidence="3">CGMCC 1.8711</strain>
    </source>
</reference>
<accession>A0A1I6I127</accession>
<dbReference type="RefSeq" id="WP_281244797.1">
    <property type="nucleotide sequence ID" value="NZ_FOYS01000004.1"/>
</dbReference>
<dbReference type="InterPro" id="IPR040624">
    <property type="entry name" value="HalOD1"/>
</dbReference>
<evidence type="ECO:0000313" key="3">
    <source>
        <dbReference type="Proteomes" id="UP000243250"/>
    </source>
</evidence>
<dbReference type="AlphaFoldDB" id="A0A1I6I127"/>
<proteinExistence type="predicted"/>
<feature type="domain" description="Halobacterial output" evidence="1">
    <location>
        <begin position="24"/>
        <end position="92"/>
    </location>
</feature>
<dbReference type="Pfam" id="PF18545">
    <property type="entry name" value="HalOD1"/>
    <property type="match status" value="1"/>
</dbReference>
<organism evidence="2 3">
    <name type="scientific">Halogeometricum limi</name>
    <dbReference type="NCBI Taxonomy" id="555875"/>
    <lineage>
        <taxon>Archaea</taxon>
        <taxon>Methanobacteriati</taxon>
        <taxon>Methanobacteriota</taxon>
        <taxon>Stenosarchaea group</taxon>
        <taxon>Halobacteria</taxon>
        <taxon>Halobacteriales</taxon>
        <taxon>Haloferacaceae</taxon>
        <taxon>Halogeometricum</taxon>
    </lineage>
</organism>
<keyword evidence="3" id="KW-1185">Reference proteome</keyword>
<gene>
    <name evidence="2" type="ORF">SAMN04488124_2685</name>
</gene>
<name>A0A1I6I127_9EURY</name>
<evidence type="ECO:0000259" key="1">
    <source>
        <dbReference type="Pfam" id="PF18545"/>
    </source>
</evidence>
<dbReference type="EMBL" id="FOYS01000004">
    <property type="protein sequence ID" value="SFR60405.1"/>
    <property type="molecule type" value="Genomic_DNA"/>
</dbReference>